<evidence type="ECO:0000256" key="1">
    <source>
        <dbReference type="SAM" id="MobiDB-lite"/>
    </source>
</evidence>
<evidence type="ECO:0000313" key="2">
    <source>
        <dbReference type="EnsemblPlants" id="LPERR10G04490.1"/>
    </source>
</evidence>
<reference evidence="2" key="3">
    <citation type="submission" date="2015-04" db="UniProtKB">
        <authorList>
            <consortium name="EnsemblPlants"/>
        </authorList>
    </citation>
    <scope>IDENTIFICATION</scope>
</reference>
<dbReference type="Gramene" id="LPERR10G04490.1">
    <property type="protein sequence ID" value="LPERR10G04490.1"/>
    <property type="gene ID" value="LPERR10G04490"/>
</dbReference>
<accession>A0A0D9XIQ9</accession>
<dbReference type="EnsemblPlants" id="LPERR10G04490.1">
    <property type="protein sequence ID" value="LPERR10G04490.1"/>
    <property type="gene ID" value="LPERR10G04490"/>
</dbReference>
<reference evidence="3" key="2">
    <citation type="submission" date="2013-12" db="EMBL/GenBank/DDBJ databases">
        <authorList>
            <person name="Yu Y."/>
            <person name="Lee S."/>
            <person name="de Baynast K."/>
            <person name="Wissotski M."/>
            <person name="Liu L."/>
            <person name="Talag J."/>
            <person name="Goicoechea J."/>
            <person name="Angelova A."/>
            <person name="Jetty R."/>
            <person name="Kudrna D."/>
            <person name="Golser W."/>
            <person name="Rivera L."/>
            <person name="Zhang J."/>
            <person name="Wing R."/>
        </authorList>
    </citation>
    <scope>NUCLEOTIDE SEQUENCE</scope>
</reference>
<sequence length="136" mass="14520">MDPTDLGGGTVGQQGGDRLRQRNFPCSRIPLISLTVGKAMKHGRDLSYSLLNTGDKLSVVNFSCGLGGCSGLRPKEERGGAVLGSEPTRSALNVLQSSCSSPTFLHVLQVDSGACEPFRLQKCNCQFPRILCPQPK</sequence>
<feature type="compositionally biased region" description="Gly residues" evidence="1">
    <location>
        <begin position="1"/>
        <end position="15"/>
    </location>
</feature>
<evidence type="ECO:0000313" key="3">
    <source>
        <dbReference type="Proteomes" id="UP000032180"/>
    </source>
</evidence>
<feature type="region of interest" description="Disordered" evidence="1">
    <location>
        <begin position="1"/>
        <end position="21"/>
    </location>
</feature>
<name>A0A0D9XIQ9_9ORYZ</name>
<dbReference type="HOGENOM" id="CLU_1878407_0_0_1"/>
<dbReference type="AlphaFoldDB" id="A0A0D9XIQ9"/>
<proteinExistence type="predicted"/>
<organism evidence="2 3">
    <name type="scientific">Leersia perrieri</name>
    <dbReference type="NCBI Taxonomy" id="77586"/>
    <lineage>
        <taxon>Eukaryota</taxon>
        <taxon>Viridiplantae</taxon>
        <taxon>Streptophyta</taxon>
        <taxon>Embryophyta</taxon>
        <taxon>Tracheophyta</taxon>
        <taxon>Spermatophyta</taxon>
        <taxon>Magnoliopsida</taxon>
        <taxon>Liliopsida</taxon>
        <taxon>Poales</taxon>
        <taxon>Poaceae</taxon>
        <taxon>BOP clade</taxon>
        <taxon>Oryzoideae</taxon>
        <taxon>Oryzeae</taxon>
        <taxon>Oryzinae</taxon>
        <taxon>Leersia</taxon>
    </lineage>
</organism>
<dbReference type="Proteomes" id="UP000032180">
    <property type="component" value="Chromosome 10"/>
</dbReference>
<protein>
    <submittedName>
        <fullName evidence="2">Uncharacterized protein</fullName>
    </submittedName>
</protein>
<reference evidence="2 3" key="1">
    <citation type="submission" date="2012-08" db="EMBL/GenBank/DDBJ databases">
        <title>Oryza genome evolution.</title>
        <authorList>
            <person name="Wing R.A."/>
        </authorList>
    </citation>
    <scope>NUCLEOTIDE SEQUENCE</scope>
</reference>
<keyword evidence="3" id="KW-1185">Reference proteome</keyword>